<keyword evidence="4 13" id="KW-0158">Chromosome</keyword>
<feature type="compositionally biased region" description="Polar residues" evidence="15">
    <location>
        <begin position="1286"/>
        <end position="1296"/>
    </location>
</feature>
<dbReference type="SUPFAM" id="SSF56672">
    <property type="entry name" value="DNA/RNA polymerases"/>
    <property type="match status" value="1"/>
</dbReference>
<keyword evidence="7 13" id="KW-0479">Metal-binding</keyword>
<evidence type="ECO:0000313" key="18">
    <source>
        <dbReference type="EMBL" id="THW99210.1"/>
    </source>
</evidence>
<dbReference type="Pfam" id="PF21399">
    <property type="entry name" value="TERT_C"/>
    <property type="match status" value="1"/>
</dbReference>
<protein>
    <recommendedName>
        <fullName evidence="3 13">Telomerase reverse transcriptase</fullName>
        <ecNumber evidence="2 13">2.7.7.49</ecNumber>
    </recommendedName>
    <alternativeName>
        <fullName evidence="13">Telomerase catalytic subunit</fullName>
    </alternativeName>
</protein>
<sequence length="1853" mass="208007">MKRKRDSKDTSDSIKRTKASAQQGPDHDHQSAPSILRLYYPQVLTLREYLLQATTSKHKKRRITNYGSDTGNSSQDADAGLVNLLDTVLVGFHIVKEESDLVDYQNELSIFSTQVTGSEAKSSGSQPVLPFAEIVEFAIWQLFRKHTSGHRPPHVLCHGYWHTGLGEVKIADREKVENNHGAEVTLPDRNEHVDRLKGEAWAALPSLVGAGSALILVQLLQNCGMFIPLDGGKNNYLQISGTDLSELRSLDKHNPTGGLKPNGNILDRIRRDEELDKNAHMLKYIFPRQFGLHNVFTNDVDTKNSAQPFKDYTLREQEIKSGNRNLKQRSLPKRLRGKCETLINQLRTRHERCAYSALLQYYCPDSFAKENSANDGSDNIVGLATSSSQISKISWLRPPDEMEGCKLAASDFNKRKDMFAELLYYLFDSFLIPLISSNFYVTESSTYRNRLLYFRHDVWQKLSEPALKSLGTTMFEEVGKSTVKKTLSDMSIGTGRVRLLPKESGLRPIINLKRRVQTKRNGRLVLGKSVNKILEPAFHVLNLEKAITPAKLGSSMFSSDEMYQRLHRFRTQLQQSENADKPLYFAKVDVQSCFDSIPQKPLLKLLNDLISAEGYTITRYAQAKALGECDQSEDQPKIVPKASWKWKGKARVTDQKELFSEHAQKEAEASLGTVFVDLEGKTHRSRAGILALLREHIERNIVQIGKKFYRQTTGIPQGSIVSSLLCNFFYAELESKVLAFLQNGESLLLRLIDDFLLISTNRDTATRFVQVMHRGLPEYGLRVKEDKSKVNFDVQVDGRDVSRLPAATNFPYCGNAINTINLNITRDEIRRQQNNTAAALTVDFSRSPGQNFYRKTFNMLKLHMHTMHLCTRHNNVETVIANVSRMFADTAERCFNYIRCLSQTKKPSTALIIKTIDDLIHVAYGLMKRKREKKSSDVEYACALSKAQTRWLACHSFKTTFARRQTGFGGLMSWLQREMAEAGLALKARELQALQNAGVQRSRHKIHKRIREHNSFLAPGTNGSKMASALTYFVDDDPRRRLEALEASEPDVFLFNIPHHQHHYSVFPSSPAFASNSSLHSSNFDFAEAKHDYWAFLKHSQIPSTIAKPRPCVRSFLPCASDIKTMTTHVHTKPTTTTAIHTDRDISPGSPPELTGSKSSKSSGSFRSTCLTSQPSHDNLSHFEDIALADSGRDDADDLHVRITQRKLSNTRAPPRRAVSASAHNGHSPSVAPEVLRDATNTHRPRYPSLKSHVNAANFNARPVRRGFTSPSTPSLVMGAKPRPSRSVSPHGQTLSDGGRSPSSAAPRTLAPRPPLKPRKSVKELEAEYHDSDEDVPEDAVIWNVPISPRPPMHSTPASPTRAVSTGLTPEMKPTDESTTPKEEAPRSAMRPSLHHSATVSAFPPEPSSPRLQRGRTWNEDLSEEAREVAAALEEHAERVSEERRRSTRNSTNGSPPRPTMKLRTKTSVMELPPLQKGNVMIDPLPISKEKEAVLTRTRPSWLPPKSQKEEKKHIKEWERMMAAAEAAEKKRLAKEAEQQQQRKHVESNIARIWEQHVIPNWDDVVKEPRTRELWWRGVTPRDRGTVWSKAVGNELSLTEASYANALKRARALQSSVNNLPEEERSKYVDAGWLAAISRDVPTVFPELGIFGPGAPLHATLEDVLLAYSAYRSDVGYVYGVHTIAGLLVLNMSASSAFITLANMLNRPLALAFLINDQATVSRIYSTVLSTLKYKMPRLHEHLTSPETGFKGPEEWLHPFLATLGTQLLSPDSCSRLWDIAVFEGDKTFVRAAVGVLALLESRLYGPREELLSLIGWGARPLEFEEEQVIVAIREAGKISPHSSSPDLNGNKR</sequence>
<dbReference type="InterPro" id="IPR000477">
    <property type="entry name" value="RT_dom"/>
</dbReference>
<dbReference type="Gene3D" id="3.30.70.2630">
    <property type="match status" value="1"/>
</dbReference>
<feature type="compositionally biased region" description="Low complexity" evidence="15">
    <location>
        <begin position="1156"/>
        <end position="1165"/>
    </location>
</feature>
<dbReference type="Gene3D" id="1.10.472.80">
    <property type="entry name" value="Ypt/Rab-GAP domain of gyp1p, domain 3"/>
    <property type="match status" value="1"/>
</dbReference>
<dbReference type="GO" id="GO:0042162">
    <property type="term" value="F:telomeric DNA binding"/>
    <property type="evidence" value="ECO:0007669"/>
    <property type="project" value="TreeGrafter"/>
</dbReference>
<dbReference type="GO" id="GO:0007004">
    <property type="term" value="P:telomere maintenance via telomerase"/>
    <property type="evidence" value="ECO:0007669"/>
    <property type="project" value="TreeGrafter"/>
</dbReference>
<keyword evidence="5 13" id="KW-0808">Transferase</keyword>
<evidence type="ECO:0000256" key="7">
    <source>
        <dbReference type="ARBA" id="ARBA00022723"/>
    </source>
</evidence>
<keyword evidence="9 13" id="KW-0779">Telomere</keyword>
<comment type="similarity">
    <text evidence="1 13">Belongs to the reverse transcriptase family. Telomerase subfamily.</text>
</comment>
<dbReference type="GO" id="GO:0046872">
    <property type="term" value="F:metal ion binding"/>
    <property type="evidence" value="ECO:0007669"/>
    <property type="project" value="UniProtKB-KW"/>
</dbReference>
<feature type="compositionally biased region" description="Basic and acidic residues" evidence="15">
    <location>
        <begin position="1321"/>
        <end position="1330"/>
    </location>
</feature>
<keyword evidence="6 13" id="KW-0548">Nucleotidyltransferase</keyword>
<comment type="subcellular location">
    <subcellularLocation>
        <location evidence="13">Nucleus</location>
    </subcellularLocation>
    <subcellularLocation>
        <location evidence="13">Chromosome</location>
        <location evidence="13">Telomere</location>
    </subcellularLocation>
</comment>
<dbReference type="GO" id="GO:0003720">
    <property type="term" value="F:telomerase activity"/>
    <property type="evidence" value="ECO:0007669"/>
    <property type="project" value="InterPro"/>
</dbReference>
<comment type="function">
    <text evidence="13">Telomerase is a ribonucleoprotein enzyme essential for the replication of chromosome termini in most eukaryotes. It elongates telomeres. It is a reverse transcriptase that adds simple sequence repeats to chromosome ends by copying a template sequence within the RNA component of the enzyme.</text>
</comment>
<evidence type="ECO:0000256" key="12">
    <source>
        <dbReference type="ARBA" id="ARBA00048173"/>
    </source>
</evidence>
<dbReference type="EC" id="2.7.7.49" evidence="2 13"/>
<feature type="compositionally biased region" description="Low complexity" evidence="15">
    <location>
        <begin position="1300"/>
        <end position="1311"/>
    </location>
</feature>
<evidence type="ECO:0000259" key="17">
    <source>
        <dbReference type="PROSITE" id="PS50878"/>
    </source>
</evidence>
<dbReference type="InterPro" id="IPR035969">
    <property type="entry name" value="Rab-GAP_TBC_sf"/>
</dbReference>
<comment type="caution">
    <text evidence="18">The sequence shown here is derived from an EMBL/GenBank/DDBJ whole genome shotgun (WGS) entry which is preliminary data.</text>
</comment>
<feature type="coiled-coil region" evidence="14">
    <location>
        <begin position="1508"/>
        <end position="1544"/>
    </location>
</feature>
<organism evidence="18">
    <name type="scientific">Aureobasidium pullulans</name>
    <name type="common">Black yeast</name>
    <name type="synonym">Pullularia pullulans</name>
    <dbReference type="NCBI Taxonomy" id="5580"/>
    <lineage>
        <taxon>Eukaryota</taxon>
        <taxon>Fungi</taxon>
        <taxon>Dikarya</taxon>
        <taxon>Ascomycota</taxon>
        <taxon>Pezizomycotina</taxon>
        <taxon>Dothideomycetes</taxon>
        <taxon>Dothideomycetidae</taxon>
        <taxon>Dothideales</taxon>
        <taxon>Saccotheciaceae</taxon>
        <taxon>Aureobasidium</taxon>
    </lineage>
</organism>
<dbReference type="PANTHER" id="PTHR12066">
    <property type="entry name" value="TELOMERASE REVERSE TRANSCRIPTASE"/>
    <property type="match status" value="1"/>
</dbReference>
<evidence type="ECO:0000256" key="10">
    <source>
        <dbReference type="ARBA" id="ARBA00022918"/>
    </source>
</evidence>
<feature type="region of interest" description="Disordered" evidence="15">
    <location>
        <begin position="1204"/>
        <end position="1233"/>
    </location>
</feature>
<dbReference type="Pfam" id="PF00078">
    <property type="entry name" value="RVT_1"/>
    <property type="match status" value="1"/>
</dbReference>
<reference evidence="18" key="1">
    <citation type="submission" date="2018-10" db="EMBL/GenBank/DDBJ databases">
        <title>Fifty Aureobasidium pullulans genomes reveal a recombining polyextremotolerant generalist.</title>
        <authorList>
            <person name="Gostincar C."/>
            <person name="Turk M."/>
            <person name="Zajc J."/>
            <person name="Gunde-Cimerman N."/>
        </authorList>
    </citation>
    <scope>NUCLEOTIDE SEQUENCE [LARGE SCALE GENOMIC DNA]</scope>
    <source>
        <strain evidence="18">EXF-10085</strain>
    </source>
</reference>
<evidence type="ECO:0000256" key="14">
    <source>
        <dbReference type="SAM" id="Coils"/>
    </source>
</evidence>
<evidence type="ECO:0000256" key="4">
    <source>
        <dbReference type="ARBA" id="ARBA00022454"/>
    </source>
</evidence>
<keyword evidence="11 13" id="KW-0539">Nucleus</keyword>
<evidence type="ECO:0000256" key="5">
    <source>
        <dbReference type="ARBA" id="ARBA00022679"/>
    </source>
</evidence>
<feature type="region of interest" description="Disordered" evidence="15">
    <location>
        <begin position="1132"/>
        <end position="1174"/>
    </location>
</feature>
<proteinExistence type="inferred from homology"/>
<dbReference type="Gene3D" id="1.10.132.70">
    <property type="match status" value="2"/>
</dbReference>
<dbReference type="Gene3D" id="1.10.10.750">
    <property type="entry name" value="Ypt/Rab-GAP domain of gyp1p, domain 1"/>
    <property type="match status" value="1"/>
</dbReference>
<dbReference type="PRINTS" id="PR01365">
    <property type="entry name" value="TELOMERASERT"/>
</dbReference>
<evidence type="ECO:0000256" key="2">
    <source>
        <dbReference type="ARBA" id="ARBA00012493"/>
    </source>
</evidence>
<dbReference type="GO" id="GO:0000781">
    <property type="term" value="C:chromosome, telomeric region"/>
    <property type="evidence" value="ECO:0007669"/>
    <property type="project" value="UniProtKB-SubCell"/>
</dbReference>
<keyword evidence="10 13" id="KW-0695">RNA-directed DNA polymerase</keyword>
<dbReference type="GO" id="GO:0000333">
    <property type="term" value="C:telomerase catalytic core complex"/>
    <property type="evidence" value="ECO:0007669"/>
    <property type="project" value="TreeGrafter"/>
</dbReference>
<feature type="compositionally biased region" description="Polar residues" evidence="15">
    <location>
        <begin position="1356"/>
        <end position="1368"/>
    </location>
</feature>
<dbReference type="PANTHER" id="PTHR12066:SF0">
    <property type="entry name" value="TELOMERASE REVERSE TRANSCRIPTASE"/>
    <property type="match status" value="1"/>
</dbReference>
<dbReference type="InterPro" id="IPR043502">
    <property type="entry name" value="DNA/RNA_pol_sf"/>
</dbReference>
<dbReference type="SUPFAM" id="SSF47923">
    <property type="entry name" value="Ypt/Rab-GAP domain of gyp1p"/>
    <property type="match status" value="2"/>
</dbReference>
<dbReference type="PROSITE" id="PS50878">
    <property type="entry name" value="RT_POL"/>
    <property type="match status" value="1"/>
</dbReference>
<dbReference type="Gene3D" id="1.10.357.90">
    <property type="match status" value="1"/>
</dbReference>
<dbReference type="PROSITE" id="PS50086">
    <property type="entry name" value="TBC_RABGAP"/>
    <property type="match status" value="1"/>
</dbReference>
<dbReference type="InterPro" id="IPR021891">
    <property type="entry name" value="Telomerase_RBD"/>
</dbReference>
<dbReference type="InterPro" id="IPR003545">
    <property type="entry name" value="Telomerase_RT"/>
</dbReference>
<dbReference type="InterPro" id="IPR049139">
    <property type="entry name" value="TERT_C"/>
</dbReference>
<keyword evidence="8 13" id="KW-0460">Magnesium</keyword>
<feature type="compositionally biased region" description="Low complexity" evidence="15">
    <location>
        <begin position="1212"/>
        <end position="1223"/>
    </location>
</feature>
<evidence type="ECO:0000256" key="6">
    <source>
        <dbReference type="ARBA" id="ARBA00022695"/>
    </source>
</evidence>
<dbReference type="Pfam" id="PF12009">
    <property type="entry name" value="Telomerase_RBD"/>
    <property type="match status" value="1"/>
</dbReference>
<evidence type="ECO:0000256" key="15">
    <source>
        <dbReference type="SAM" id="MobiDB-lite"/>
    </source>
</evidence>
<feature type="domain" description="Rab-GAP TBC" evidence="16">
    <location>
        <begin position="1578"/>
        <end position="1785"/>
    </location>
</feature>
<feature type="region of interest" description="Disordered" evidence="15">
    <location>
        <begin position="1"/>
        <end position="32"/>
    </location>
</feature>
<feature type="compositionally biased region" description="Basic and acidic residues" evidence="15">
    <location>
        <begin position="1"/>
        <end position="15"/>
    </location>
</feature>
<dbReference type="Pfam" id="PF00566">
    <property type="entry name" value="RabGAP-TBC"/>
    <property type="match status" value="1"/>
</dbReference>
<dbReference type="SMART" id="SM00975">
    <property type="entry name" value="Telomerase_RBD"/>
    <property type="match status" value="1"/>
</dbReference>
<evidence type="ECO:0000256" key="8">
    <source>
        <dbReference type="ARBA" id="ARBA00022842"/>
    </source>
</evidence>
<evidence type="ECO:0000256" key="13">
    <source>
        <dbReference type="RuleBase" id="RU365061"/>
    </source>
</evidence>
<comment type="catalytic activity">
    <reaction evidence="12 13">
        <text>DNA(n) + a 2'-deoxyribonucleoside 5'-triphosphate = DNA(n+1) + diphosphate</text>
        <dbReference type="Rhea" id="RHEA:22508"/>
        <dbReference type="Rhea" id="RHEA-COMP:17339"/>
        <dbReference type="Rhea" id="RHEA-COMP:17340"/>
        <dbReference type="ChEBI" id="CHEBI:33019"/>
        <dbReference type="ChEBI" id="CHEBI:61560"/>
        <dbReference type="ChEBI" id="CHEBI:173112"/>
        <dbReference type="EC" id="2.7.7.49"/>
    </reaction>
</comment>
<dbReference type="SMART" id="SM00164">
    <property type="entry name" value="TBC"/>
    <property type="match status" value="1"/>
</dbReference>
<feature type="domain" description="Reverse transcriptase" evidence="17">
    <location>
        <begin position="481"/>
        <end position="817"/>
    </location>
</feature>
<evidence type="ECO:0000256" key="1">
    <source>
        <dbReference type="ARBA" id="ARBA00008001"/>
    </source>
</evidence>
<dbReference type="GO" id="GO:0070034">
    <property type="term" value="F:telomerase RNA binding"/>
    <property type="evidence" value="ECO:0007669"/>
    <property type="project" value="TreeGrafter"/>
</dbReference>
<feature type="compositionally biased region" description="Basic and acidic residues" evidence="15">
    <location>
        <begin position="1373"/>
        <end position="1386"/>
    </location>
</feature>
<dbReference type="CDD" id="cd01648">
    <property type="entry name" value="TERT"/>
    <property type="match status" value="1"/>
</dbReference>
<feature type="compositionally biased region" description="Basic and acidic residues" evidence="15">
    <location>
        <begin position="1424"/>
        <end position="1445"/>
    </location>
</feature>
<dbReference type="EMBL" id="QZAS01000080">
    <property type="protein sequence ID" value="THW99210.1"/>
    <property type="molecule type" value="Genomic_DNA"/>
</dbReference>
<dbReference type="Gene3D" id="1.10.8.270">
    <property type="entry name" value="putative rabgap domain of human tbc1 domain family member 14 like domains"/>
    <property type="match status" value="1"/>
</dbReference>
<gene>
    <name evidence="18" type="ORF">D6D13_10261</name>
</gene>
<dbReference type="InterPro" id="IPR000195">
    <property type="entry name" value="Rab-GAP-TBC_dom"/>
</dbReference>
<keyword evidence="14" id="KW-0175">Coiled coil</keyword>
<evidence type="ECO:0000259" key="16">
    <source>
        <dbReference type="PROSITE" id="PS50086"/>
    </source>
</evidence>
<accession>A0A4S9BYR0</accession>
<evidence type="ECO:0000256" key="9">
    <source>
        <dbReference type="ARBA" id="ARBA00022895"/>
    </source>
</evidence>
<evidence type="ECO:0000256" key="3">
    <source>
        <dbReference type="ARBA" id="ARBA00016182"/>
    </source>
</evidence>
<feature type="region of interest" description="Disordered" evidence="15">
    <location>
        <begin position="1261"/>
        <end position="1472"/>
    </location>
</feature>
<name>A0A4S9BYR0_AURPU</name>
<evidence type="ECO:0000256" key="11">
    <source>
        <dbReference type="ARBA" id="ARBA00023242"/>
    </source>
</evidence>